<dbReference type="EMBL" id="JADGJH010000603">
    <property type="protein sequence ID" value="KAJ3125540.1"/>
    <property type="molecule type" value="Genomic_DNA"/>
</dbReference>
<sequence length="232" mass="25998">MGEYCKSETDARVLVEAVVAGALQSVGQSQVKPPHSIRSGTIVVFVEQEKGSAKHRWRDGFHWSPAKAQSPFLLYREIEPANANMKYSEKFNRIHALFHISNLRDGTQLVSNGLAKRTISILGSNGIKYRVISYFKLPEIINFHRKAHLPSCGGLKLPSDIPEYAQYAVIPLTKQDSGNNCQQTDTIFTKPVEYEIVNPNAQAEDMTPLLLPPSMISTRFSVEWTLNVLENL</sequence>
<evidence type="ECO:0000313" key="1">
    <source>
        <dbReference type="EMBL" id="KAJ3125540.1"/>
    </source>
</evidence>
<evidence type="ECO:0000313" key="2">
    <source>
        <dbReference type="Proteomes" id="UP001211907"/>
    </source>
</evidence>
<dbReference type="GO" id="GO:0003677">
    <property type="term" value="F:DNA binding"/>
    <property type="evidence" value="ECO:0007669"/>
    <property type="project" value="TreeGrafter"/>
</dbReference>
<keyword evidence="2" id="KW-1185">Reference proteome</keyword>
<dbReference type="PANTHER" id="PTHR28027">
    <property type="entry name" value="TRANSCRIPTIONAL REGULATOR MIT1"/>
    <property type="match status" value="1"/>
</dbReference>
<dbReference type="PANTHER" id="PTHR28027:SF2">
    <property type="entry name" value="TRANSCRIPTIONAL REGULATOR MIT1"/>
    <property type="match status" value="1"/>
</dbReference>
<dbReference type="Proteomes" id="UP001211907">
    <property type="component" value="Unassembled WGS sequence"/>
</dbReference>
<dbReference type="AlphaFoldDB" id="A0AAD5T219"/>
<name>A0AAD5T219_9FUNG</name>
<proteinExistence type="predicted"/>
<reference evidence="1" key="1">
    <citation type="submission" date="2020-05" db="EMBL/GenBank/DDBJ databases">
        <title>Phylogenomic resolution of chytrid fungi.</title>
        <authorList>
            <person name="Stajich J.E."/>
            <person name="Amses K."/>
            <person name="Simmons R."/>
            <person name="Seto K."/>
            <person name="Myers J."/>
            <person name="Bonds A."/>
            <person name="Quandt C.A."/>
            <person name="Barry K."/>
            <person name="Liu P."/>
            <person name="Grigoriev I."/>
            <person name="Longcore J.E."/>
            <person name="James T.Y."/>
        </authorList>
    </citation>
    <scope>NUCLEOTIDE SEQUENCE</scope>
    <source>
        <strain evidence="1">JEL0513</strain>
    </source>
</reference>
<dbReference type="InterPro" id="IPR018608">
    <property type="entry name" value="Gti1/Pac2"/>
</dbReference>
<accession>A0AAD5T219</accession>
<protein>
    <submittedName>
        <fullName evidence="1">Uncharacterized protein</fullName>
    </submittedName>
</protein>
<organism evidence="1 2">
    <name type="scientific">Physocladia obscura</name>
    <dbReference type="NCBI Taxonomy" id="109957"/>
    <lineage>
        <taxon>Eukaryota</taxon>
        <taxon>Fungi</taxon>
        <taxon>Fungi incertae sedis</taxon>
        <taxon>Chytridiomycota</taxon>
        <taxon>Chytridiomycota incertae sedis</taxon>
        <taxon>Chytridiomycetes</taxon>
        <taxon>Chytridiales</taxon>
        <taxon>Chytriomycetaceae</taxon>
        <taxon>Physocladia</taxon>
    </lineage>
</organism>
<comment type="caution">
    <text evidence="1">The sequence shown here is derived from an EMBL/GenBank/DDBJ whole genome shotgun (WGS) entry which is preliminary data.</text>
</comment>
<dbReference type="Pfam" id="PF09729">
    <property type="entry name" value="Gti1_Pac2"/>
    <property type="match status" value="1"/>
</dbReference>
<gene>
    <name evidence="1" type="ORF">HK100_010742</name>
</gene>